<dbReference type="Pfam" id="PF00398">
    <property type="entry name" value="RrnaAD"/>
    <property type="match status" value="1"/>
</dbReference>
<dbReference type="PANTHER" id="PTHR11727">
    <property type="entry name" value="DIMETHYLADENOSINE TRANSFERASE"/>
    <property type="match status" value="1"/>
</dbReference>
<protein>
    <submittedName>
        <fullName evidence="8">SSU rRNA (Adenine(1518)-N(6)/adenine(1519)-N(6))-dimethyltransferase</fullName>
        <ecNumber evidence="8">2.1.1.182</ecNumber>
    </submittedName>
</protein>
<dbReference type="AlphaFoldDB" id="A0A3B1DT06"/>
<keyword evidence="4 8" id="KW-0808">Transferase</keyword>
<dbReference type="HAMAP" id="MF_00607">
    <property type="entry name" value="16SrRNA_methyltr_A"/>
    <property type="match status" value="1"/>
</dbReference>
<dbReference type="GO" id="GO:0005829">
    <property type="term" value="C:cytosol"/>
    <property type="evidence" value="ECO:0007669"/>
    <property type="project" value="TreeGrafter"/>
</dbReference>
<name>A0A3B1DT06_9ZZZZ</name>
<dbReference type="SMART" id="SM00650">
    <property type="entry name" value="rADc"/>
    <property type="match status" value="1"/>
</dbReference>
<gene>
    <name evidence="8" type="ORF">MNB_ARC-1_367</name>
</gene>
<evidence type="ECO:0000259" key="7">
    <source>
        <dbReference type="SMART" id="SM00650"/>
    </source>
</evidence>
<keyword evidence="1" id="KW-0963">Cytoplasm</keyword>
<organism evidence="8">
    <name type="scientific">hydrothermal vent metagenome</name>
    <dbReference type="NCBI Taxonomy" id="652676"/>
    <lineage>
        <taxon>unclassified sequences</taxon>
        <taxon>metagenomes</taxon>
        <taxon>ecological metagenomes</taxon>
    </lineage>
</organism>
<dbReference type="SUPFAM" id="SSF53335">
    <property type="entry name" value="S-adenosyl-L-methionine-dependent methyltransferases"/>
    <property type="match status" value="1"/>
</dbReference>
<dbReference type="Gene3D" id="1.10.8.100">
    <property type="entry name" value="Ribosomal RNA adenine dimethylase-like, domain 2"/>
    <property type="match status" value="1"/>
</dbReference>
<keyword evidence="5" id="KW-0949">S-adenosyl-L-methionine</keyword>
<dbReference type="EC" id="2.1.1.182" evidence="8"/>
<dbReference type="InterPro" id="IPR023165">
    <property type="entry name" value="rRNA_Ade_diMease-like_C"/>
</dbReference>
<dbReference type="InterPro" id="IPR020598">
    <property type="entry name" value="rRNA_Ade_methylase_Trfase_N"/>
</dbReference>
<dbReference type="CDD" id="cd02440">
    <property type="entry name" value="AdoMet_MTases"/>
    <property type="match status" value="1"/>
</dbReference>
<evidence type="ECO:0000256" key="4">
    <source>
        <dbReference type="ARBA" id="ARBA00022679"/>
    </source>
</evidence>
<evidence type="ECO:0000256" key="5">
    <source>
        <dbReference type="ARBA" id="ARBA00022691"/>
    </source>
</evidence>
<evidence type="ECO:0000256" key="1">
    <source>
        <dbReference type="ARBA" id="ARBA00022490"/>
    </source>
</evidence>
<evidence type="ECO:0000256" key="2">
    <source>
        <dbReference type="ARBA" id="ARBA00022552"/>
    </source>
</evidence>
<dbReference type="EMBL" id="UOYO01000026">
    <property type="protein sequence ID" value="VAY87437.1"/>
    <property type="molecule type" value="Genomic_DNA"/>
</dbReference>
<dbReference type="InterPro" id="IPR029063">
    <property type="entry name" value="SAM-dependent_MTases_sf"/>
</dbReference>
<dbReference type="NCBIfam" id="TIGR00755">
    <property type="entry name" value="ksgA"/>
    <property type="match status" value="1"/>
</dbReference>
<dbReference type="Gene3D" id="3.40.50.150">
    <property type="entry name" value="Vaccinia Virus protein VP39"/>
    <property type="match status" value="1"/>
</dbReference>
<keyword evidence="6" id="KW-0694">RNA-binding</keyword>
<accession>A0A3B1DT06</accession>
<keyword evidence="3 8" id="KW-0489">Methyltransferase</keyword>
<dbReference type="InterPro" id="IPR020596">
    <property type="entry name" value="rRNA_Ade_Mease_Trfase_CS"/>
</dbReference>
<dbReference type="GO" id="GO:0003723">
    <property type="term" value="F:RNA binding"/>
    <property type="evidence" value="ECO:0007669"/>
    <property type="project" value="UniProtKB-KW"/>
</dbReference>
<reference evidence="8" key="1">
    <citation type="submission" date="2018-10" db="EMBL/GenBank/DDBJ databases">
        <authorList>
            <person name="Aoki K."/>
        </authorList>
    </citation>
    <scope>NUCLEOTIDE SEQUENCE</scope>
</reference>
<dbReference type="PROSITE" id="PS01131">
    <property type="entry name" value="RRNA_A_DIMETH"/>
    <property type="match status" value="1"/>
</dbReference>
<feature type="domain" description="Ribosomal RNA adenine methylase transferase N-terminal" evidence="7">
    <location>
        <begin position="18"/>
        <end position="190"/>
    </location>
</feature>
<dbReference type="PROSITE" id="PS51689">
    <property type="entry name" value="SAM_RNA_A_N6_MT"/>
    <property type="match status" value="1"/>
</dbReference>
<sequence length="271" mass="31064">MHLSKKRFGQNFLKDEFILLKIIESMPHNNNHIVEIGPGLGDLTRKLVKCKDVTAFEVDRDLYAVLQTEFIQDIRSGSLRLLLGDVLERWDSSTLIKSKYDLIANLPYYISTNIILRALDDDNCENIIVMVQKEVANKFIASARDKHFSSIGVISQLVSKSRRSIINVSPASFSPPPKVDSTVIHIVKNMDNKVSTEFKKFLKLCFSQPRKKLIKNLLNEFDKNLLSHVFDKLKLKYTIRPHEVDASLYSLLYKGINNGREYTASTNKFND</sequence>
<evidence type="ECO:0000256" key="6">
    <source>
        <dbReference type="ARBA" id="ARBA00022884"/>
    </source>
</evidence>
<dbReference type="PANTHER" id="PTHR11727:SF7">
    <property type="entry name" value="DIMETHYLADENOSINE TRANSFERASE-RELATED"/>
    <property type="match status" value="1"/>
</dbReference>
<keyword evidence="2" id="KW-0698">rRNA processing</keyword>
<proteinExistence type="inferred from homology"/>
<evidence type="ECO:0000313" key="8">
    <source>
        <dbReference type="EMBL" id="VAY87437.1"/>
    </source>
</evidence>
<dbReference type="InterPro" id="IPR011530">
    <property type="entry name" value="rRNA_adenine_dimethylase"/>
</dbReference>
<dbReference type="InterPro" id="IPR001737">
    <property type="entry name" value="KsgA/Erm"/>
</dbReference>
<dbReference type="GO" id="GO:0052908">
    <property type="term" value="F:16S rRNA (adenine(1518)-N(6)/adenine(1519)-N(6))-dimethyltransferase activity"/>
    <property type="evidence" value="ECO:0007669"/>
    <property type="project" value="UniProtKB-EC"/>
</dbReference>
<evidence type="ECO:0000256" key="3">
    <source>
        <dbReference type="ARBA" id="ARBA00022603"/>
    </source>
</evidence>